<proteinExistence type="predicted"/>
<sequence length="49" mass="5599">MIIPDMPQNHEVVSMFIYGSLVCLNFLLFMKGALDKEKLKWQMLGPVTA</sequence>
<dbReference type="AlphaFoldDB" id="A0A1H8NSN3"/>
<evidence type="ECO:0000256" key="1">
    <source>
        <dbReference type="SAM" id="Phobius"/>
    </source>
</evidence>
<evidence type="ECO:0000313" key="3">
    <source>
        <dbReference type="Proteomes" id="UP000183898"/>
    </source>
</evidence>
<dbReference type="EMBL" id="FOCT01000017">
    <property type="protein sequence ID" value="SEO32599.1"/>
    <property type="molecule type" value="Genomic_DNA"/>
</dbReference>
<evidence type="ECO:0000313" key="2">
    <source>
        <dbReference type="EMBL" id="SEO32599.1"/>
    </source>
</evidence>
<keyword evidence="1" id="KW-1133">Transmembrane helix</keyword>
<feature type="transmembrane region" description="Helical" evidence="1">
    <location>
        <begin position="12"/>
        <end position="34"/>
    </location>
</feature>
<organism evidence="2 3">
    <name type="scientific">Nitrosospira multiformis</name>
    <dbReference type="NCBI Taxonomy" id="1231"/>
    <lineage>
        <taxon>Bacteria</taxon>
        <taxon>Pseudomonadati</taxon>
        <taxon>Pseudomonadota</taxon>
        <taxon>Betaproteobacteria</taxon>
        <taxon>Nitrosomonadales</taxon>
        <taxon>Nitrosomonadaceae</taxon>
        <taxon>Nitrosospira</taxon>
    </lineage>
</organism>
<accession>A0A1H8NSN3</accession>
<protein>
    <submittedName>
        <fullName evidence="2">Uncharacterized protein</fullName>
    </submittedName>
</protein>
<reference evidence="2 3" key="1">
    <citation type="submission" date="2016-10" db="EMBL/GenBank/DDBJ databases">
        <authorList>
            <person name="de Groot N.N."/>
        </authorList>
    </citation>
    <scope>NUCLEOTIDE SEQUENCE [LARGE SCALE GENOMIC DNA]</scope>
    <source>
        <strain evidence="2 3">Nl18</strain>
    </source>
</reference>
<keyword evidence="1" id="KW-0472">Membrane</keyword>
<dbReference type="Proteomes" id="UP000183898">
    <property type="component" value="Unassembled WGS sequence"/>
</dbReference>
<name>A0A1H8NSN3_9PROT</name>
<keyword evidence="1" id="KW-0812">Transmembrane</keyword>
<gene>
    <name evidence="2" type="ORF">SAMN05216404_11764</name>
</gene>